<proteinExistence type="predicted"/>
<gene>
    <name evidence="2" type="ORF">CANTADRAFT_92398</name>
</gene>
<name>A0A1E4SBC5_9ASCO</name>
<dbReference type="GeneID" id="30986078"/>
<evidence type="ECO:0000256" key="1">
    <source>
        <dbReference type="SAM" id="MobiDB-lite"/>
    </source>
</evidence>
<feature type="region of interest" description="Disordered" evidence="1">
    <location>
        <begin position="114"/>
        <end position="133"/>
    </location>
</feature>
<sequence>MQAAHAIDFRSHLPPYRSLLNPTARYDYRTHSLVPISQNEMNLLSLNLRMHNNHNLSLKSLKSSKTPGSSFKMKYKSLLSDVSRTLSIRLSNPYLLGGALSQFSSNGIPLSATLTSSSKESTQSPRAVPPPPPPRYLRNLPLEIWDFIFFLVDDKADYRNSLYTCKLFYLLAKPYYYEHIAFTSTYRVAQFISYLRLNSEVGRYVKTLDLSGVQPGFIEDQEEPVEEPTHGNAVIRFGDDELGAESNEKILAGWRDWKFKNNPLYSVHHSSSVSLTKIASNSQILTSSTKSMASSGKYSTTSKRFSKPFKYFREKKRRRSLSSAGEPNSRKLLRPDYGYADDAENHGTSSNHRLEHPTINKFLMNYSSSKDIPVGYVLHLINLCPNVESLNLGNLSLSIDYEISRSMIYKYQTFDLMNNYPKALVKNIDDIMSLDDGEDALTYEGSFLNAETFSIHNTIANSNTSIRNGFANGFKPHQPTSSASSVYSLGAFAKPILKYNSLLPPLPQTVTDISYLNKGDGKVYLSDLNLKSINNNYLRKVNEEELLTCILRAHGKNQCRSNNCLPNLNCKPKLKYLNLSFMIWLNKKLSEKLIRGLLCDHVLGYSTEDSLSLATSDEVLRYKQDLVIDFTDSGMYKNLQWAKRIDLNTIEGCDLADKIIKDNLYDQFEEFTRMERIRRGRMGENFLA</sequence>
<dbReference type="STRING" id="984487.A0A1E4SBC5"/>
<accession>A0A1E4SBC5</accession>
<organism evidence="2 3">
    <name type="scientific">Suhomyces tanzawaensis NRRL Y-17324</name>
    <dbReference type="NCBI Taxonomy" id="984487"/>
    <lineage>
        <taxon>Eukaryota</taxon>
        <taxon>Fungi</taxon>
        <taxon>Dikarya</taxon>
        <taxon>Ascomycota</taxon>
        <taxon>Saccharomycotina</taxon>
        <taxon>Pichiomycetes</taxon>
        <taxon>Debaryomycetaceae</taxon>
        <taxon>Suhomyces</taxon>
    </lineage>
</organism>
<protein>
    <submittedName>
        <fullName evidence="2">Uncharacterized protein</fullName>
    </submittedName>
</protein>
<dbReference type="RefSeq" id="XP_020061936.1">
    <property type="nucleotide sequence ID" value="XM_020211942.1"/>
</dbReference>
<dbReference type="Proteomes" id="UP000094285">
    <property type="component" value="Unassembled WGS sequence"/>
</dbReference>
<keyword evidence="3" id="KW-1185">Reference proteome</keyword>
<dbReference type="EMBL" id="KV453917">
    <property type="protein sequence ID" value="ODV76814.1"/>
    <property type="molecule type" value="Genomic_DNA"/>
</dbReference>
<feature type="region of interest" description="Disordered" evidence="1">
    <location>
        <begin position="314"/>
        <end position="352"/>
    </location>
</feature>
<evidence type="ECO:0000313" key="2">
    <source>
        <dbReference type="EMBL" id="ODV76814.1"/>
    </source>
</evidence>
<dbReference type="AlphaFoldDB" id="A0A1E4SBC5"/>
<evidence type="ECO:0000313" key="3">
    <source>
        <dbReference type="Proteomes" id="UP000094285"/>
    </source>
</evidence>
<dbReference type="OrthoDB" id="5351126at2759"/>
<feature type="compositionally biased region" description="Polar residues" evidence="1">
    <location>
        <begin position="114"/>
        <end position="124"/>
    </location>
</feature>
<reference evidence="3" key="1">
    <citation type="submission" date="2016-05" db="EMBL/GenBank/DDBJ databases">
        <title>Comparative genomics of biotechnologically important yeasts.</title>
        <authorList>
            <consortium name="DOE Joint Genome Institute"/>
            <person name="Riley R."/>
            <person name="Haridas S."/>
            <person name="Wolfe K.H."/>
            <person name="Lopes M.R."/>
            <person name="Hittinger C.T."/>
            <person name="Goker M."/>
            <person name="Salamov A."/>
            <person name="Wisecaver J."/>
            <person name="Long T.M."/>
            <person name="Aerts A.L."/>
            <person name="Barry K."/>
            <person name="Choi C."/>
            <person name="Clum A."/>
            <person name="Coughlan A.Y."/>
            <person name="Deshpande S."/>
            <person name="Douglass A.P."/>
            <person name="Hanson S.J."/>
            <person name="Klenk H.-P."/>
            <person name="Labutti K."/>
            <person name="Lapidus A."/>
            <person name="Lindquist E."/>
            <person name="Lipzen A."/>
            <person name="Meier-Kolthoff J.P."/>
            <person name="Ohm R.A."/>
            <person name="Otillar R.P."/>
            <person name="Pangilinan J."/>
            <person name="Peng Y."/>
            <person name="Rokas A."/>
            <person name="Rosa C.A."/>
            <person name="Scheuner C."/>
            <person name="Sibirny A.A."/>
            <person name="Slot J.C."/>
            <person name="Stielow J.B."/>
            <person name="Sun H."/>
            <person name="Kurtzman C.P."/>
            <person name="Blackwell M."/>
            <person name="Grigoriev I.V."/>
            <person name="Jeffries T.W."/>
        </authorList>
    </citation>
    <scope>NUCLEOTIDE SEQUENCE [LARGE SCALE GENOMIC DNA]</scope>
    <source>
        <strain evidence="3">NRRL Y-17324</strain>
    </source>
</reference>